<name>A0A7Y0ACW8_9BACT</name>
<evidence type="ECO:0000313" key="3">
    <source>
        <dbReference type="Proteomes" id="UP000559626"/>
    </source>
</evidence>
<sequence>MKTLSAAISSPPGPLSSQVVTDPLATQVLGASLFGAGLLGLLGGGLWGWYVGWWPGGALGLVLGAGLLAGAWLLAQRTYYPLRLTLTAKELQLAPMGRSVSQGVPPETIPLTEIRAYSHWLSQGRVLAQYYLRLELAGGRVLRLADRPGALPDDPPGTVLLEPLVQALAQRLPATAVVRPPFYQSAAARRLAVGAWVAVGVSGWLAVRVSGPAAFAVVLVAGSYLAVYYQRRRAAAR</sequence>
<reference evidence="2 3" key="1">
    <citation type="submission" date="2020-04" db="EMBL/GenBank/DDBJ databases">
        <title>Hymenobacter polaris sp. nov., isolated from Arctic soil.</title>
        <authorList>
            <person name="Dahal R.H."/>
        </authorList>
    </citation>
    <scope>NUCLEOTIDE SEQUENCE [LARGE SCALE GENOMIC DNA]</scope>
    <source>
        <strain evidence="2 3">RP-2-7</strain>
    </source>
</reference>
<evidence type="ECO:0000256" key="1">
    <source>
        <dbReference type="SAM" id="Phobius"/>
    </source>
</evidence>
<evidence type="ECO:0000313" key="2">
    <source>
        <dbReference type="EMBL" id="NML65004.1"/>
    </source>
</evidence>
<accession>A0A7Y0ACW8</accession>
<keyword evidence="3" id="KW-1185">Reference proteome</keyword>
<organism evidence="2 3">
    <name type="scientific">Hymenobacter polaris</name>
    <dbReference type="NCBI Taxonomy" id="2682546"/>
    <lineage>
        <taxon>Bacteria</taxon>
        <taxon>Pseudomonadati</taxon>
        <taxon>Bacteroidota</taxon>
        <taxon>Cytophagia</taxon>
        <taxon>Cytophagales</taxon>
        <taxon>Hymenobacteraceae</taxon>
        <taxon>Hymenobacter</taxon>
    </lineage>
</organism>
<dbReference type="Proteomes" id="UP000559626">
    <property type="component" value="Unassembled WGS sequence"/>
</dbReference>
<keyword evidence="1" id="KW-1133">Transmembrane helix</keyword>
<proteinExistence type="predicted"/>
<dbReference type="RefSeq" id="WP_169530266.1">
    <property type="nucleotide sequence ID" value="NZ_JABBGH010000001.1"/>
</dbReference>
<feature type="transmembrane region" description="Helical" evidence="1">
    <location>
        <begin position="213"/>
        <end position="229"/>
    </location>
</feature>
<gene>
    <name evidence="2" type="ORF">HHL22_07270</name>
</gene>
<feature type="transmembrane region" description="Helical" evidence="1">
    <location>
        <begin position="28"/>
        <end position="50"/>
    </location>
</feature>
<feature type="transmembrane region" description="Helical" evidence="1">
    <location>
        <begin position="56"/>
        <end position="75"/>
    </location>
</feature>
<dbReference type="AlphaFoldDB" id="A0A7Y0ACW8"/>
<feature type="transmembrane region" description="Helical" evidence="1">
    <location>
        <begin position="191"/>
        <end position="207"/>
    </location>
</feature>
<keyword evidence="1" id="KW-0812">Transmembrane</keyword>
<dbReference type="EMBL" id="JABBGH010000001">
    <property type="protein sequence ID" value="NML65004.1"/>
    <property type="molecule type" value="Genomic_DNA"/>
</dbReference>
<protein>
    <submittedName>
        <fullName evidence="2">Uncharacterized protein</fullName>
    </submittedName>
</protein>
<keyword evidence="1" id="KW-0472">Membrane</keyword>
<comment type="caution">
    <text evidence="2">The sequence shown here is derived from an EMBL/GenBank/DDBJ whole genome shotgun (WGS) entry which is preliminary data.</text>
</comment>